<protein>
    <submittedName>
        <fullName evidence="1">Uncharacterized protein</fullName>
    </submittedName>
</protein>
<gene>
    <name evidence="1" type="ORF">TM448A06483_0005</name>
    <name evidence="2" type="ORF">TM448B02288_0002</name>
</gene>
<accession>A0A6H2A494</accession>
<name>A0A6H2A494_9ZZZZ</name>
<evidence type="ECO:0000313" key="2">
    <source>
        <dbReference type="EMBL" id="QJI01080.1"/>
    </source>
</evidence>
<evidence type="ECO:0000313" key="1">
    <source>
        <dbReference type="EMBL" id="QJA55023.1"/>
    </source>
</evidence>
<dbReference type="EMBL" id="MT144897">
    <property type="protein sequence ID" value="QJI01080.1"/>
    <property type="molecule type" value="Genomic_DNA"/>
</dbReference>
<dbReference type="AlphaFoldDB" id="A0A6H2A494"/>
<organism evidence="1">
    <name type="scientific">viral metagenome</name>
    <dbReference type="NCBI Taxonomy" id="1070528"/>
    <lineage>
        <taxon>unclassified sequences</taxon>
        <taxon>metagenomes</taxon>
        <taxon>organismal metagenomes</taxon>
    </lineage>
</organism>
<proteinExistence type="predicted"/>
<dbReference type="EMBL" id="MT144560">
    <property type="protein sequence ID" value="QJA55023.1"/>
    <property type="molecule type" value="Genomic_DNA"/>
</dbReference>
<reference evidence="1" key="1">
    <citation type="submission" date="2020-03" db="EMBL/GenBank/DDBJ databases">
        <title>The deep terrestrial virosphere.</title>
        <authorList>
            <person name="Holmfeldt K."/>
            <person name="Nilsson E."/>
            <person name="Simone D."/>
            <person name="Lopez-Fernandez M."/>
            <person name="Wu X."/>
            <person name="de Brujin I."/>
            <person name="Lundin D."/>
            <person name="Andersson A."/>
            <person name="Bertilsson S."/>
            <person name="Dopson M."/>
        </authorList>
    </citation>
    <scope>NUCLEOTIDE SEQUENCE</scope>
    <source>
        <strain evidence="1">TM448A06483</strain>
        <strain evidence="2">TM448B02288</strain>
    </source>
</reference>
<sequence>MKINSPNIILQRGQQHGFLFKDVNNFSCIHCDKEYPLNTKEKLYLLNTHGWVICNTDMPFFTGRRRSIS</sequence>